<dbReference type="InterPro" id="IPR023408">
    <property type="entry name" value="MscS_beta-dom_sf"/>
</dbReference>
<dbReference type="InterPro" id="IPR010920">
    <property type="entry name" value="LSM_dom_sf"/>
</dbReference>
<evidence type="ECO:0000259" key="9">
    <source>
        <dbReference type="PROSITE" id="PS50914"/>
    </source>
</evidence>
<comment type="caution">
    <text evidence="10">The sequence shown here is derived from an EMBL/GenBank/DDBJ whole genome shotgun (WGS) entry which is preliminary data.</text>
</comment>
<dbReference type="InterPro" id="IPR007055">
    <property type="entry name" value="BON_dom"/>
</dbReference>
<keyword evidence="6" id="KW-0997">Cell inner membrane</keyword>
<evidence type="ECO:0000256" key="2">
    <source>
        <dbReference type="ARBA" id="ARBA00022475"/>
    </source>
</evidence>
<feature type="transmembrane region" description="Helical" evidence="6">
    <location>
        <begin position="125"/>
        <end position="150"/>
    </location>
</feature>
<evidence type="ECO:0000313" key="11">
    <source>
        <dbReference type="Proteomes" id="UP001589795"/>
    </source>
</evidence>
<keyword evidence="8" id="KW-0732">Signal</keyword>
<comment type="subcellular location">
    <subcellularLocation>
        <location evidence="6">Cell inner membrane</location>
        <topology evidence="6">Multi-pass membrane protein</topology>
    </subcellularLocation>
    <subcellularLocation>
        <location evidence="1">Cell membrane</location>
        <topology evidence="1">Multi-pass membrane protein</topology>
    </subcellularLocation>
</comment>
<comment type="similarity">
    <text evidence="6">Belongs to the MscS (TC 1.A.23) family.</text>
</comment>
<dbReference type="PANTHER" id="PTHR30221:SF1">
    <property type="entry name" value="SMALL-CONDUCTANCE MECHANOSENSITIVE CHANNEL"/>
    <property type="match status" value="1"/>
</dbReference>
<reference evidence="10 11" key="1">
    <citation type="submission" date="2024-09" db="EMBL/GenBank/DDBJ databases">
        <authorList>
            <person name="Sun Q."/>
            <person name="Mori K."/>
        </authorList>
    </citation>
    <scope>NUCLEOTIDE SEQUENCE [LARGE SCALE GENOMIC DNA]</scope>
    <source>
        <strain evidence="10 11">CCM 7904</strain>
    </source>
</reference>
<evidence type="ECO:0000256" key="7">
    <source>
        <dbReference type="SAM" id="MobiDB-lite"/>
    </source>
</evidence>
<dbReference type="Pfam" id="PF00924">
    <property type="entry name" value="MS_channel_2nd"/>
    <property type="match status" value="1"/>
</dbReference>
<evidence type="ECO:0000256" key="8">
    <source>
        <dbReference type="SAM" id="SignalP"/>
    </source>
</evidence>
<dbReference type="RefSeq" id="WP_265507277.1">
    <property type="nucleotide sequence ID" value="NZ_JAOTBE010000028.1"/>
</dbReference>
<dbReference type="InterPro" id="IPR014004">
    <property type="entry name" value="Transpt-assoc_nodulatn_dom_bac"/>
</dbReference>
<keyword evidence="6" id="KW-0406">Ion transport</keyword>
<dbReference type="EMBL" id="JBHLWQ010000086">
    <property type="protein sequence ID" value="MFC0200563.1"/>
    <property type="molecule type" value="Genomic_DNA"/>
</dbReference>
<evidence type="ECO:0000256" key="4">
    <source>
        <dbReference type="ARBA" id="ARBA00022989"/>
    </source>
</evidence>
<dbReference type="SUPFAM" id="SSF50182">
    <property type="entry name" value="Sm-like ribonucleoproteins"/>
    <property type="match status" value="1"/>
</dbReference>
<keyword evidence="11" id="KW-1185">Reference proteome</keyword>
<keyword evidence="3 6" id="KW-0812">Transmembrane</keyword>
<feature type="compositionally biased region" description="Basic and acidic residues" evidence="7">
    <location>
        <begin position="413"/>
        <end position="424"/>
    </location>
</feature>
<evidence type="ECO:0000256" key="5">
    <source>
        <dbReference type="ARBA" id="ARBA00023136"/>
    </source>
</evidence>
<evidence type="ECO:0000313" key="10">
    <source>
        <dbReference type="EMBL" id="MFC0200563.1"/>
    </source>
</evidence>
<sequence>MIRAFLLIFLLALTPAAAQQVAPAETPTGTIPVGSDSASDLAILSRISSILAQLPDFDGLRVQVDAGVVTLTGEVTEQETIDRLLGLINRVDGVVAVEDNVRLSTDLGTRLDSVRERFRVRLTQVIAGLPFMVLGLAVGALIVLLGGWISRRQRVLSGIAPNPFIAGFLAQAIRLCAWIIALVVALDLMGARALLGTLLGAAGIFGLSLSFAARDTIEGFVATMLLSLRQPFSPNDLIEVAGMRGRVIRLTSRGTTLLTLDGNHIRIPNQIIYKAVLTNFTRNPERRFMVDLAIDPAADPGPARDLALKTLAGMPFVLPRPEPVAWLDASGPEHVVIRAGGWVSQDGTDFDLARGEAFRLLRYAFDSQGYLPPEPVHRIQLEQSADTRPPLRPAQPVDRRLSELGPDAAFEEMVERERVDDGRDLLSPGAR</sequence>
<keyword evidence="5 6" id="KW-0472">Membrane</keyword>
<comment type="subunit">
    <text evidence="6">Homoheptamer.</text>
</comment>
<accession>A0ABV6CIJ1</accession>
<dbReference type="Gene3D" id="2.30.30.60">
    <property type="match status" value="1"/>
</dbReference>
<feature type="domain" description="BON" evidence="9">
    <location>
        <begin position="39"/>
        <end position="105"/>
    </location>
</feature>
<organism evidence="10 11">
    <name type="scientific">Paracoccus rhizosphaerae</name>
    <dbReference type="NCBI Taxonomy" id="1133347"/>
    <lineage>
        <taxon>Bacteria</taxon>
        <taxon>Pseudomonadati</taxon>
        <taxon>Pseudomonadota</taxon>
        <taxon>Alphaproteobacteria</taxon>
        <taxon>Rhodobacterales</taxon>
        <taxon>Paracoccaceae</taxon>
        <taxon>Paracoccus</taxon>
    </lineage>
</organism>
<dbReference type="Gene3D" id="1.10.287.1260">
    <property type="match status" value="1"/>
</dbReference>
<proteinExistence type="inferred from homology"/>
<keyword evidence="4 6" id="KW-1133">Transmembrane helix</keyword>
<evidence type="ECO:0000256" key="6">
    <source>
        <dbReference type="RuleBase" id="RU369025"/>
    </source>
</evidence>
<dbReference type="SMART" id="SM00749">
    <property type="entry name" value="BON"/>
    <property type="match status" value="1"/>
</dbReference>
<comment type="caution">
    <text evidence="6">Lacks conserved residue(s) required for the propagation of feature annotation.</text>
</comment>
<gene>
    <name evidence="10" type="ORF">ACFFIZ_09595</name>
</gene>
<name>A0ABV6CIJ1_9RHOB</name>
<evidence type="ECO:0000256" key="3">
    <source>
        <dbReference type="ARBA" id="ARBA00022692"/>
    </source>
</evidence>
<dbReference type="InterPro" id="IPR011066">
    <property type="entry name" value="MscS_channel_C_sf"/>
</dbReference>
<dbReference type="PROSITE" id="PS50914">
    <property type="entry name" value="BON"/>
    <property type="match status" value="1"/>
</dbReference>
<keyword evidence="6" id="KW-0407">Ion channel</keyword>
<keyword evidence="2" id="KW-1003">Cell membrane</keyword>
<feature type="chain" id="PRO_5046397844" description="Small-conductance mechanosensitive channel" evidence="8">
    <location>
        <begin position="19"/>
        <end position="431"/>
    </location>
</feature>
<protein>
    <recommendedName>
        <fullName evidence="6">Small-conductance mechanosensitive channel</fullName>
    </recommendedName>
</protein>
<dbReference type="InterPro" id="IPR006685">
    <property type="entry name" value="MscS_channel_2nd"/>
</dbReference>
<comment type="function">
    <text evidence="6">Mechanosensitive channel that participates in the regulation of osmotic pressure changes within the cell, opening in response to stretch forces in the membrane lipid bilayer, without the need for other proteins. Contributes to normal resistance to hypoosmotic shock. Forms an ion channel of 1.0 nanosiemens conductance with a slight preference for anions.</text>
</comment>
<dbReference type="Pfam" id="PF04972">
    <property type="entry name" value="BON"/>
    <property type="match status" value="1"/>
</dbReference>
<dbReference type="SUPFAM" id="SSF82689">
    <property type="entry name" value="Mechanosensitive channel protein MscS (YggB), C-terminal domain"/>
    <property type="match status" value="1"/>
</dbReference>
<dbReference type="Gene3D" id="3.30.1340.30">
    <property type="match status" value="1"/>
</dbReference>
<keyword evidence="6" id="KW-0813">Transport</keyword>
<feature type="signal peptide" evidence="8">
    <location>
        <begin position="1"/>
        <end position="18"/>
    </location>
</feature>
<evidence type="ECO:0000256" key="1">
    <source>
        <dbReference type="ARBA" id="ARBA00004651"/>
    </source>
</evidence>
<dbReference type="PANTHER" id="PTHR30221">
    <property type="entry name" value="SMALL-CONDUCTANCE MECHANOSENSITIVE CHANNEL"/>
    <property type="match status" value="1"/>
</dbReference>
<feature type="region of interest" description="Disordered" evidence="7">
    <location>
        <begin position="382"/>
        <end position="431"/>
    </location>
</feature>
<feature type="transmembrane region" description="Helical" evidence="6">
    <location>
        <begin position="192"/>
        <end position="213"/>
    </location>
</feature>
<dbReference type="InterPro" id="IPR045275">
    <property type="entry name" value="MscS_archaea/bacteria_type"/>
</dbReference>
<dbReference type="Proteomes" id="UP001589795">
    <property type="component" value="Unassembled WGS sequence"/>
</dbReference>
<feature type="transmembrane region" description="Helical" evidence="6">
    <location>
        <begin position="162"/>
        <end position="186"/>
    </location>
</feature>